<keyword evidence="1" id="KW-1133">Transmembrane helix</keyword>
<keyword evidence="1" id="KW-0812">Transmembrane</keyword>
<gene>
    <name evidence="2" type="ORF">FMM02_09230</name>
</gene>
<keyword evidence="3" id="KW-1185">Reference proteome</keyword>
<feature type="transmembrane region" description="Helical" evidence="1">
    <location>
        <begin position="30"/>
        <end position="48"/>
    </location>
</feature>
<feature type="transmembrane region" description="Helical" evidence="1">
    <location>
        <begin position="168"/>
        <end position="185"/>
    </location>
</feature>
<sequence length="187" mass="20139">MKAPSPLASAGYRGDIRGAAKSGGKRMLRLIKALLVLFIGLHALIYALQNLANITQAHAALGYVLSGVDHQVYPRTLFFNLSDPAVHWAALALVIAGEVAIGFFGFKGAWDMVAARGGTKEEFHRAKRAGVWAAAIALLIWFGFFMTFGAAFFQMWQTEVGAGSLEGAFFYAMASAITMLFVSLTDD</sequence>
<name>A0A516ITA2_9SPHN</name>
<dbReference type="InterPro" id="IPR018681">
    <property type="entry name" value="DUF2165_transmembrane"/>
</dbReference>
<accession>A0A516ITA2</accession>
<proteinExistence type="predicted"/>
<dbReference type="Proteomes" id="UP000321857">
    <property type="component" value="Chromosome"/>
</dbReference>
<evidence type="ECO:0000313" key="2">
    <source>
        <dbReference type="EMBL" id="QDP20116.1"/>
    </source>
</evidence>
<reference evidence="2 3" key="1">
    <citation type="submission" date="2019-07" db="EMBL/GenBank/DDBJ databases">
        <title>Sphingomonas AE3 Genome sequencing and assembly.</title>
        <authorList>
            <person name="Kim H."/>
        </authorList>
    </citation>
    <scope>NUCLEOTIDE SEQUENCE [LARGE SCALE GENOMIC DNA]</scope>
    <source>
        <strain evidence="2 3">AE3</strain>
    </source>
</reference>
<dbReference type="AlphaFoldDB" id="A0A516ITA2"/>
<protein>
    <submittedName>
        <fullName evidence="2">DUF2165 domain-containing protein</fullName>
    </submittedName>
</protein>
<evidence type="ECO:0000256" key="1">
    <source>
        <dbReference type="SAM" id="Phobius"/>
    </source>
</evidence>
<evidence type="ECO:0000313" key="3">
    <source>
        <dbReference type="Proteomes" id="UP000321857"/>
    </source>
</evidence>
<dbReference type="OrthoDB" id="7618855at2"/>
<dbReference type="Pfam" id="PF09933">
    <property type="entry name" value="DUF2165"/>
    <property type="match status" value="1"/>
</dbReference>
<dbReference type="KEGG" id="sxa:FMM02_09230"/>
<dbReference type="RefSeq" id="WP_147494564.1">
    <property type="nucleotide sequence ID" value="NZ_CP041659.1"/>
</dbReference>
<keyword evidence="1" id="KW-0472">Membrane</keyword>
<dbReference type="EMBL" id="CP041659">
    <property type="protein sequence ID" value="QDP20116.1"/>
    <property type="molecule type" value="Genomic_DNA"/>
</dbReference>
<feature type="transmembrane region" description="Helical" evidence="1">
    <location>
        <begin position="85"/>
        <end position="110"/>
    </location>
</feature>
<feature type="transmembrane region" description="Helical" evidence="1">
    <location>
        <begin position="131"/>
        <end position="156"/>
    </location>
</feature>
<organism evidence="2 3">
    <name type="scientific">Sphingomonas xanthus</name>
    <dbReference type="NCBI Taxonomy" id="2594473"/>
    <lineage>
        <taxon>Bacteria</taxon>
        <taxon>Pseudomonadati</taxon>
        <taxon>Pseudomonadota</taxon>
        <taxon>Alphaproteobacteria</taxon>
        <taxon>Sphingomonadales</taxon>
        <taxon>Sphingomonadaceae</taxon>
        <taxon>Sphingomonas</taxon>
    </lineage>
</organism>